<dbReference type="PROSITE" id="PS50931">
    <property type="entry name" value="HTH_LYSR"/>
    <property type="match status" value="1"/>
</dbReference>
<proteinExistence type="inferred from homology"/>
<dbReference type="Proteomes" id="UP001500213">
    <property type="component" value="Unassembled WGS sequence"/>
</dbReference>
<feature type="domain" description="HTH lysR-type" evidence="5">
    <location>
        <begin position="4"/>
        <end position="61"/>
    </location>
</feature>
<evidence type="ECO:0000256" key="3">
    <source>
        <dbReference type="ARBA" id="ARBA00023125"/>
    </source>
</evidence>
<evidence type="ECO:0000313" key="7">
    <source>
        <dbReference type="Proteomes" id="UP001500213"/>
    </source>
</evidence>
<dbReference type="InterPro" id="IPR036390">
    <property type="entry name" value="WH_DNA-bd_sf"/>
</dbReference>
<keyword evidence="4" id="KW-0804">Transcription</keyword>
<dbReference type="InterPro" id="IPR005119">
    <property type="entry name" value="LysR_subst-bd"/>
</dbReference>
<evidence type="ECO:0000256" key="1">
    <source>
        <dbReference type="ARBA" id="ARBA00009437"/>
    </source>
</evidence>
<name>A0ABP8AZT0_9MICO</name>
<comment type="caution">
    <text evidence="6">The sequence shown here is derived from an EMBL/GenBank/DDBJ whole genome shotgun (WGS) entry which is preliminary data.</text>
</comment>
<dbReference type="Pfam" id="PF03466">
    <property type="entry name" value="LysR_substrate"/>
    <property type="match status" value="1"/>
</dbReference>
<dbReference type="Pfam" id="PF00126">
    <property type="entry name" value="HTH_1"/>
    <property type="match status" value="1"/>
</dbReference>
<evidence type="ECO:0000313" key="6">
    <source>
        <dbReference type="EMBL" id="GAA4194501.1"/>
    </source>
</evidence>
<dbReference type="PANTHER" id="PTHR30346:SF0">
    <property type="entry name" value="HCA OPERON TRANSCRIPTIONAL ACTIVATOR HCAR"/>
    <property type="match status" value="1"/>
</dbReference>
<dbReference type="RefSeq" id="WP_344778340.1">
    <property type="nucleotide sequence ID" value="NZ_BAABBX010000016.1"/>
</dbReference>
<evidence type="ECO:0000256" key="4">
    <source>
        <dbReference type="ARBA" id="ARBA00023163"/>
    </source>
</evidence>
<dbReference type="InterPro" id="IPR036388">
    <property type="entry name" value="WH-like_DNA-bd_sf"/>
</dbReference>
<evidence type="ECO:0000259" key="5">
    <source>
        <dbReference type="PROSITE" id="PS50931"/>
    </source>
</evidence>
<dbReference type="SUPFAM" id="SSF53850">
    <property type="entry name" value="Periplasmic binding protein-like II"/>
    <property type="match status" value="1"/>
</dbReference>
<protein>
    <submittedName>
        <fullName evidence="6">LysR substrate-binding domain-containing protein</fullName>
    </submittedName>
</protein>
<dbReference type="Gene3D" id="1.10.10.10">
    <property type="entry name" value="Winged helix-like DNA-binding domain superfamily/Winged helix DNA-binding domain"/>
    <property type="match status" value="1"/>
</dbReference>
<gene>
    <name evidence="6" type="ORF">GCM10022288_30080</name>
</gene>
<keyword evidence="2" id="KW-0805">Transcription regulation</keyword>
<dbReference type="SUPFAM" id="SSF46785">
    <property type="entry name" value="Winged helix' DNA-binding domain"/>
    <property type="match status" value="1"/>
</dbReference>
<sequence length="303" mass="32929">MSELSLRRVEYFVAVADELNFGRAAERLHVTQPVLSRQIALLEHELAVQLFERSTRGTALTAAGAALLPDAQAMLQSAAAVQRRARQAARGTDRLIVGVMPGLIATPILQGLRASFPDLEVDTVRTSWDDQAETILDGRVDLGLVRLPIDPRGLTVEPLFAERRLAMLPRSHPLAERASVDIEELAELKLLQSPDAVPEWRDARRRRGLPIVADASYPHAVEVKLEQVALGLGVSVLPASTARFYSRTDLVALEVPGLGPSEVGAAWATHHRSPALTRAVELAHALRASLTTERVLDGESASR</sequence>
<dbReference type="PANTHER" id="PTHR30346">
    <property type="entry name" value="TRANSCRIPTIONAL DUAL REGULATOR HCAR-RELATED"/>
    <property type="match status" value="1"/>
</dbReference>
<dbReference type="EMBL" id="BAABBX010000016">
    <property type="protein sequence ID" value="GAA4194501.1"/>
    <property type="molecule type" value="Genomic_DNA"/>
</dbReference>
<accession>A0ABP8AZT0</accession>
<dbReference type="CDD" id="cd08414">
    <property type="entry name" value="PBP2_LTTR_aromatics_like"/>
    <property type="match status" value="1"/>
</dbReference>
<dbReference type="InterPro" id="IPR000847">
    <property type="entry name" value="LysR_HTH_N"/>
</dbReference>
<reference evidence="7" key="1">
    <citation type="journal article" date="2019" name="Int. J. Syst. Evol. Microbiol.">
        <title>The Global Catalogue of Microorganisms (GCM) 10K type strain sequencing project: providing services to taxonomists for standard genome sequencing and annotation.</title>
        <authorList>
            <consortium name="The Broad Institute Genomics Platform"/>
            <consortium name="The Broad Institute Genome Sequencing Center for Infectious Disease"/>
            <person name="Wu L."/>
            <person name="Ma J."/>
        </authorList>
    </citation>
    <scope>NUCLEOTIDE SEQUENCE [LARGE SCALE GENOMIC DNA]</scope>
    <source>
        <strain evidence="7">JCM 17593</strain>
    </source>
</reference>
<organism evidence="6 7">
    <name type="scientific">Gryllotalpicola kribbensis</name>
    <dbReference type="NCBI Taxonomy" id="993084"/>
    <lineage>
        <taxon>Bacteria</taxon>
        <taxon>Bacillati</taxon>
        <taxon>Actinomycetota</taxon>
        <taxon>Actinomycetes</taxon>
        <taxon>Micrococcales</taxon>
        <taxon>Microbacteriaceae</taxon>
        <taxon>Gryllotalpicola</taxon>
    </lineage>
</organism>
<keyword evidence="7" id="KW-1185">Reference proteome</keyword>
<dbReference type="PRINTS" id="PR00039">
    <property type="entry name" value="HTHLYSR"/>
</dbReference>
<evidence type="ECO:0000256" key="2">
    <source>
        <dbReference type="ARBA" id="ARBA00023015"/>
    </source>
</evidence>
<keyword evidence="3" id="KW-0238">DNA-binding</keyword>
<dbReference type="Gene3D" id="3.40.190.10">
    <property type="entry name" value="Periplasmic binding protein-like II"/>
    <property type="match status" value="2"/>
</dbReference>
<comment type="similarity">
    <text evidence="1">Belongs to the LysR transcriptional regulatory family.</text>
</comment>